<feature type="domain" description="ABC transporter" evidence="13">
    <location>
        <begin position="335"/>
        <end position="574"/>
    </location>
</feature>
<reference evidence="14 15" key="1">
    <citation type="journal article" date="2021" name="Int. J. Syst. Evol. Microbiol.">
        <title>Salipiger mangrovisoli sp. nov., isolated from mangrove soil and the proposal for the reclassification of Paraphaeobacter pallidus as Salipiger pallidus comb. nov.</title>
        <authorList>
            <person name="Du J."/>
            <person name="Liu Y."/>
            <person name="Pei T."/>
            <person name="Deng M.R."/>
            <person name="Zhu H."/>
        </authorList>
    </citation>
    <scope>NUCLEOTIDE SEQUENCE [LARGE SCALE GENOMIC DNA]</scope>
    <source>
        <strain evidence="14 15">6D45A</strain>
    </source>
</reference>
<evidence type="ECO:0000256" key="6">
    <source>
        <dbReference type="ARBA" id="ARBA00022741"/>
    </source>
</evidence>
<dbReference type="CDD" id="cd03219">
    <property type="entry name" value="ABC_Mj1267_LivG_branched"/>
    <property type="match status" value="1"/>
</dbReference>
<organism evidence="14 15">
    <name type="scientific">Salipiger mangrovisoli</name>
    <dbReference type="NCBI Taxonomy" id="2865933"/>
    <lineage>
        <taxon>Bacteria</taxon>
        <taxon>Pseudomonadati</taxon>
        <taxon>Pseudomonadota</taxon>
        <taxon>Alphaproteobacteria</taxon>
        <taxon>Rhodobacterales</taxon>
        <taxon>Roseobacteraceae</taxon>
        <taxon>Salipiger</taxon>
    </lineage>
</organism>
<dbReference type="EMBL" id="JADFFK010000012">
    <property type="protein sequence ID" value="MBE9638451.1"/>
    <property type="molecule type" value="Genomic_DNA"/>
</dbReference>
<dbReference type="InterPro" id="IPR027417">
    <property type="entry name" value="P-loop_NTPase"/>
</dbReference>
<feature type="region of interest" description="Disordered" evidence="11">
    <location>
        <begin position="824"/>
        <end position="843"/>
    </location>
</feature>
<evidence type="ECO:0000259" key="13">
    <source>
        <dbReference type="PROSITE" id="PS50893"/>
    </source>
</evidence>
<proteinExistence type="inferred from homology"/>
<dbReference type="PANTHER" id="PTHR43820:SF4">
    <property type="entry name" value="HIGH-AFFINITY BRANCHED-CHAIN AMINO ACID TRANSPORT ATP-BINDING PROTEIN LIVF"/>
    <property type="match status" value="1"/>
</dbReference>
<evidence type="ECO:0000256" key="12">
    <source>
        <dbReference type="SAM" id="Phobius"/>
    </source>
</evidence>
<feature type="transmembrane region" description="Helical" evidence="12">
    <location>
        <begin position="282"/>
        <end position="308"/>
    </location>
</feature>
<evidence type="ECO:0000256" key="11">
    <source>
        <dbReference type="SAM" id="MobiDB-lite"/>
    </source>
</evidence>
<keyword evidence="9 12" id="KW-1133">Transmembrane helix</keyword>
<dbReference type="InterPro" id="IPR032823">
    <property type="entry name" value="BCA_ABC_TP_C"/>
</dbReference>
<keyword evidence="7 14" id="KW-0067">ATP-binding</keyword>
<dbReference type="RefSeq" id="WP_194135749.1">
    <property type="nucleotide sequence ID" value="NZ_JADFFK010000012.1"/>
</dbReference>
<evidence type="ECO:0000256" key="5">
    <source>
        <dbReference type="ARBA" id="ARBA00022692"/>
    </source>
</evidence>
<evidence type="ECO:0000256" key="10">
    <source>
        <dbReference type="ARBA" id="ARBA00023136"/>
    </source>
</evidence>
<feature type="transmembrane region" description="Helical" evidence="12">
    <location>
        <begin position="50"/>
        <end position="71"/>
    </location>
</feature>
<feature type="compositionally biased region" description="Acidic residues" evidence="11">
    <location>
        <begin position="833"/>
        <end position="843"/>
    </location>
</feature>
<evidence type="ECO:0000256" key="3">
    <source>
        <dbReference type="ARBA" id="ARBA00022448"/>
    </source>
</evidence>
<dbReference type="SUPFAM" id="SSF52540">
    <property type="entry name" value="P-loop containing nucleoside triphosphate hydrolases"/>
    <property type="match status" value="2"/>
</dbReference>
<name>A0ABR9X4I0_9RHOB</name>
<keyword evidence="15" id="KW-1185">Reference proteome</keyword>
<dbReference type="Pfam" id="PF12399">
    <property type="entry name" value="BCA_ABC_TP_C"/>
    <property type="match status" value="1"/>
</dbReference>
<dbReference type="Pfam" id="PF02653">
    <property type="entry name" value="BPD_transp_2"/>
    <property type="match status" value="1"/>
</dbReference>
<keyword evidence="3" id="KW-0813">Transport</keyword>
<accession>A0ABR9X4I0</accession>
<dbReference type="PROSITE" id="PS50893">
    <property type="entry name" value="ABC_TRANSPORTER_2"/>
    <property type="match status" value="2"/>
</dbReference>
<keyword evidence="8" id="KW-0029">Amino-acid transport</keyword>
<dbReference type="PROSITE" id="PS00211">
    <property type="entry name" value="ABC_TRANSPORTER_1"/>
    <property type="match status" value="1"/>
</dbReference>
<feature type="transmembrane region" description="Helical" evidence="12">
    <location>
        <begin position="159"/>
        <end position="177"/>
    </location>
</feature>
<dbReference type="Gene3D" id="3.40.50.300">
    <property type="entry name" value="P-loop containing nucleotide triphosphate hydrolases"/>
    <property type="match status" value="2"/>
</dbReference>
<keyword evidence="5 12" id="KW-0812">Transmembrane</keyword>
<dbReference type="GO" id="GO:0005524">
    <property type="term" value="F:ATP binding"/>
    <property type="evidence" value="ECO:0007669"/>
    <property type="project" value="UniProtKB-KW"/>
</dbReference>
<evidence type="ECO:0000256" key="4">
    <source>
        <dbReference type="ARBA" id="ARBA00022475"/>
    </source>
</evidence>
<evidence type="ECO:0000256" key="1">
    <source>
        <dbReference type="ARBA" id="ARBA00004651"/>
    </source>
</evidence>
<feature type="transmembrane region" description="Helical" evidence="12">
    <location>
        <begin position="12"/>
        <end position="44"/>
    </location>
</feature>
<keyword evidence="10 12" id="KW-0472">Membrane</keyword>
<dbReference type="SMART" id="SM00382">
    <property type="entry name" value="AAA"/>
    <property type="match status" value="2"/>
</dbReference>
<keyword evidence="4" id="KW-1003">Cell membrane</keyword>
<dbReference type="InterPro" id="IPR001851">
    <property type="entry name" value="ABC_transp_permease"/>
</dbReference>
<evidence type="ECO:0000256" key="9">
    <source>
        <dbReference type="ARBA" id="ARBA00022989"/>
    </source>
</evidence>
<feature type="transmembrane region" description="Helical" evidence="12">
    <location>
        <begin position="208"/>
        <end position="232"/>
    </location>
</feature>
<dbReference type="Proteomes" id="UP000607796">
    <property type="component" value="Unassembled WGS sequence"/>
</dbReference>
<dbReference type="InterPro" id="IPR043428">
    <property type="entry name" value="LivM-like"/>
</dbReference>
<keyword evidence="6" id="KW-0547">Nucleotide-binding</keyword>
<dbReference type="CDD" id="cd06581">
    <property type="entry name" value="TM_PBP1_LivM_like"/>
    <property type="match status" value="1"/>
</dbReference>
<comment type="caution">
    <text evidence="14">The sequence shown here is derived from an EMBL/GenBank/DDBJ whole genome shotgun (WGS) entry which is preliminary data.</text>
</comment>
<dbReference type="InterPro" id="IPR052156">
    <property type="entry name" value="BCAA_Transport_ATP-bd_LivF"/>
</dbReference>
<dbReference type="InterPro" id="IPR003439">
    <property type="entry name" value="ABC_transporter-like_ATP-bd"/>
</dbReference>
<evidence type="ECO:0000313" key="14">
    <source>
        <dbReference type="EMBL" id="MBE9638451.1"/>
    </source>
</evidence>
<comment type="subcellular location">
    <subcellularLocation>
        <location evidence="1">Cell membrane</location>
        <topology evidence="1">Multi-pass membrane protein</topology>
    </subcellularLocation>
</comment>
<feature type="transmembrane region" description="Helical" evidence="12">
    <location>
        <begin position="109"/>
        <end position="129"/>
    </location>
</feature>
<evidence type="ECO:0000256" key="7">
    <source>
        <dbReference type="ARBA" id="ARBA00022840"/>
    </source>
</evidence>
<feature type="transmembrane region" description="Helical" evidence="12">
    <location>
        <begin position="244"/>
        <end position="270"/>
    </location>
</feature>
<comment type="similarity">
    <text evidence="2">Belongs to the ABC transporter superfamily.</text>
</comment>
<dbReference type="InterPro" id="IPR003593">
    <property type="entry name" value="AAA+_ATPase"/>
</dbReference>
<sequence length="843" mass="88441">MRLTDTRLLDLAILALTAAALAGLGLVGGYTQFVFGLVAIWTILCTGLNVLFGLTGLVSLGQVGFFAIGAYAHAILMQAGLSFWLALPLGTLLAAAVGCLLAVPAVRMAGPFLAMVTIAFAFIVEHLAIEWRGLTGGQNGLMGFDAPSLLGMTFGERELVMLAIVLAGLLLFGYRRLTASGWGMAMAALRDQEIAASSLGFNPFLTKLSAFAIAAGAAGLAGGLFASLMQFIAPSNFTLSQSILFLFAVILGGAGTVLGPVVGGAIVVFLPEALSGMAEYRLLVFGALLIAVMLIAPRGVVGTIAAYLPRRERGARACDQETVLHYISPETPHPLTVTDLGITFGGVKAVAGASFTAAPGEVTSVIGPNGAGKTTLLNMISGFYTPGSGRIETAGTEIAGWPMHATSRLGVARTFQATRLFGSLGAEANVISAFPKGRFGAPFATLANGDRRALALGLLELVGFTGNPATPAADLPHVDRRLVEIARALALRPHVLLLDEPAAGLMHADKMTLAALLRRIADLGIAVVLVEHDMDMVMGISDRILAMDAGVPIAFDTPESIRANPQVIAAYLGEGTLKAPPRTLAFEPGAMDTLITRDLRAGYGAADVLQGLNIRVRRGELVALLGANGAGKSTFLKVLSGLLAPSSGQVLMNDAYVQGLAPHRMVEHGLALVPEGRQVFPELTVAQNIELGAYRRKARPAPEELESILRRFPRLRDRLDTPAGLLSGGEQQMMAIARGLMASPKLLLLDEPSLGLAPAMTEELYRILAELRDDGITILLVDQMATLALAVADRGYVLEQGRVVAEGSAEELRRDTALIEAYLGQGEARDDGPTEDWQAEAAQ</sequence>
<dbReference type="PANTHER" id="PTHR43820">
    <property type="entry name" value="HIGH-AFFINITY BRANCHED-CHAIN AMINO ACID TRANSPORT ATP-BINDING PROTEIN LIVF"/>
    <property type="match status" value="1"/>
</dbReference>
<dbReference type="InterPro" id="IPR017871">
    <property type="entry name" value="ABC_transporter-like_CS"/>
</dbReference>
<dbReference type="Pfam" id="PF00005">
    <property type="entry name" value="ABC_tran"/>
    <property type="match status" value="2"/>
</dbReference>
<feature type="transmembrane region" description="Helical" evidence="12">
    <location>
        <begin position="83"/>
        <end position="103"/>
    </location>
</feature>
<feature type="domain" description="ABC transporter" evidence="13">
    <location>
        <begin position="594"/>
        <end position="825"/>
    </location>
</feature>
<evidence type="ECO:0000313" key="15">
    <source>
        <dbReference type="Proteomes" id="UP000607796"/>
    </source>
</evidence>
<gene>
    <name evidence="14" type="ORF">IQ782_16475</name>
</gene>
<evidence type="ECO:0000256" key="8">
    <source>
        <dbReference type="ARBA" id="ARBA00022970"/>
    </source>
</evidence>
<protein>
    <submittedName>
        <fullName evidence="14">ATP-binding cassette domain-containing protein</fullName>
    </submittedName>
</protein>
<evidence type="ECO:0000256" key="2">
    <source>
        <dbReference type="ARBA" id="ARBA00005417"/>
    </source>
</evidence>
<dbReference type="CDD" id="cd03224">
    <property type="entry name" value="ABC_TM1139_LivF_branched"/>
    <property type="match status" value="1"/>
</dbReference>